<dbReference type="InterPro" id="IPR051546">
    <property type="entry name" value="Aspartate_Ammonia-Lyase"/>
</dbReference>
<dbReference type="EMBL" id="LWMH01000002">
    <property type="protein sequence ID" value="KZS44247.1"/>
    <property type="molecule type" value="Genomic_DNA"/>
</dbReference>
<name>A0A163FAG8_9BACL</name>
<protein>
    <recommendedName>
        <fullName evidence="2">Fumarate lyase N-terminal domain-containing protein</fullName>
    </recommendedName>
</protein>
<dbReference type="GeneID" id="97554161"/>
<dbReference type="RefSeq" id="WP_063480321.1">
    <property type="nucleotide sequence ID" value="NZ_CP147845.1"/>
</dbReference>
<keyword evidence="4" id="KW-1185">Reference proteome</keyword>
<dbReference type="Proteomes" id="UP000076796">
    <property type="component" value="Unassembled WGS sequence"/>
</dbReference>
<feature type="domain" description="Fumarate lyase N-terminal" evidence="2">
    <location>
        <begin position="11"/>
        <end position="297"/>
    </location>
</feature>
<evidence type="ECO:0000313" key="4">
    <source>
        <dbReference type="Proteomes" id="UP000076796"/>
    </source>
</evidence>
<dbReference type="GO" id="GO:0008797">
    <property type="term" value="F:aspartate ammonia-lyase activity"/>
    <property type="evidence" value="ECO:0007669"/>
    <property type="project" value="TreeGrafter"/>
</dbReference>
<evidence type="ECO:0000256" key="1">
    <source>
        <dbReference type="ARBA" id="ARBA00023239"/>
    </source>
</evidence>
<dbReference type="InterPro" id="IPR008948">
    <property type="entry name" value="L-Aspartase-like"/>
</dbReference>
<dbReference type="PANTHER" id="PTHR42696">
    <property type="entry name" value="ASPARTATE AMMONIA-LYASE"/>
    <property type="match status" value="1"/>
</dbReference>
<keyword evidence="1" id="KW-0456">Lyase</keyword>
<evidence type="ECO:0000259" key="2">
    <source>
        <dbReference type="Pfam" id="PF00206"/>
    </source>
</evidence>
<dbReference type="Gene3D" id="1.10.275.10">
    <property type="entry name" value="Fumarase/aspartase (N-terminal domain)"/>
    <property type="match status" value="1"/>
</dbReference>
<dbReference type="GO" id="GO:0006531">
    <property type="term" value="P:aspartate metabolic process"/>
    <property type="evidence" value="ECO:0007669"/>
    <property type="project" value="TreeGrafter"/>
</dbReference>
<dbReference type="STRING" id="59843.A3958_02010"/>
<dbReference type="PRINTS" id="PR00149">
    <property type="entry name" value="FUMRATELYASE"/>
</dbReference>
<dbReference type="InterPro" id="IPR022761">
    <property type="entry name" value="Fumarate_lyase_N"/>
</dbReference>
<dbReference type="InterPro" id="IPR000362">
    <property type="entry name" value="Fumarate_lyase_fam"/>
</dbReference>
<organism evidence="3 4">
    <name type="scientific">Paenibacillus glucanolyticus</name>
    <dbReference type="NCBI Taxonomy" id="59843"/>
    <lineage>
        <taxon>Bacteria</taxon>
        <taxon>Bacillati</taxon>
        <taxon>Bacillota</taxon>
        <taxon>Bacilli</taxon>
        <taxon>Bacillales</taxon>
        <taxon>Paenibacillaceae</taxon>
        <taxon>Paenibacillus</taxon>
    </lineage>
</organism>
<proteinExistence type="predicted"/>
<dbReference type="GO" id="GO:0005829">
    <property type="term" value="C:cytosol"/>
    <property type="evidence" value="ECO:0007669"/>
    <property type="project" value="TreeGrafter"/>
</dbReference>
<dbReference type="Gene3D" id="1.20.200.10">
    <property type="entry name" value="Fumarase/aspartase (Central domain)"/>
    <property type="match status" value="1"/>
</dbReference>
<dbReference type="AlphaFoldDB" id="A0A163FAG8"/>
<reference evidence="3" key="1">
    <citation type="journal article" date="2016" name="Genome Announc.">
        <title>Draft genomes of two strains of Paenibacillus glucanolyticus with capability to degrade lignocellulose.</title>
        <authorList>
            <person name="Mathews S.L."/>
            <person name="Pawlak J."/>
            <person name="Grunden A.M."/>
        </authorList>
    </citation>
    <scope>NUCLEOTIDE SEQUENCE [LARGE SCALE GENOMIC DNA]</scope>
    <source>
        <strain evidence="3">SLM1</strain>
    </source>
</reference>
<sequence>MMIRIERDELGAVEVPAYAYYGIQTLRAAEVYPTAGTPVHRAFIAAMANVKIAAAKANLEIGALPQRIGNLIVQAAEEILRGKHSKHFIADYSQSASGDILNTNMNEVLANRALEFLLEDKGNYSVVNPELHANLGQTSNGVMSASLQIAAYRLTQDLIKSLQDLITELLYKKEPLDQLHTPEISMYHSGAPLWFSRQFEDYGECIQSDMTRLDKAVSQMNIICLNSAAMGRQPDHHSGFNERATSHLQELTQIELFPSKSGEPSYHVVVELSSALKGLAVNLSKLCSDIRLGASLEQIDIHPANGIVHEKAISLSQSAFQVMGLDHSISLAAEIGMPDRNAIPPIIIYNVMESLSLLINGIQSFTLGARGSSNSSSPVFR</sequence>
<gene>
    <name evidence="3" type="ORF">AWU65_29745</name>
</gene>
<dbReference type="Pfam" id="PF00206">
    <property type="entry name" value="Lyase_1"/>
    <property type="match status" value="1"/>
</dbReference>
<dbReference type="PANTHER" id="PTHR42696:SF2">
    <property type="entry name" value="ASPARTATE AMMONIA-LYASE"/>
    <property type="match status" value="1"/>
</dbReference>
<comment type="caution">
    <text evidence="3">The sequence shown here is derived from an EMBL/GenBank/DDBJ whole genome shotgun (WGS) entry which is preliminary data.</text>
</comment>
<evidence type="ECO:0000313" key="3">
    <source>
        <dbReference type="EMBL" id="KZS44247.1"/>
    </source>
</evidence>
<accession>A0A163FAG8</accession>
<dbReference type="SUPFAM" id="SSF48557">
    <property type="entry name" value="L-aspartase-like"/>
    <property type="match status" value="1"/>
</dbReference>
<dbReference type="InterPro" id="IPR024083">
    <property type="entry name" value="Fumarase/histidase_N"/>
</dbReference>